<reference evidence="2 3" key="1">
    <citation type="submission" date="2018-05" db="EMBL/GenBank/DDBJ databases">
        <title>Genomic Encyclopedia of Type Strains, Phase IV (KMG-IV): sequencing the most valuable type-strain genomes for metagenomic binning, comparative biology and taxonomic classification.</title>
        <authorList>
            <person name="Goeker M."/>
        </authorList>
    </citation>
    <scope>NUCLEOTIDE SEQUENCE [LARGE SCALE GENOMIC DNA]</scope>
    <source>
        <strain evidence="2 3">DSM 25350</strain>
    </source>
</reference>
<dbReference type="RefSeq" id="WP_170115291.1">
    <property type="nucleotide sequence ID" value="NZ_QGGU01000016.1"/>
</dbReference>
<dbReference type="PANTHER" id="PTHR40590:SF1">
    <property type="entry name" value="CYTOPLASMIC PROTEIN"/>
    <property type="match status" value="1"/>
</dbReference>
<dbReference type="PANTHER" id="PTHR40590">
    <property type="entry name" value="CYTOPLASMIC PROTEIN-RELATED"/>
    <property type="match status" value="1"/>
</dbReference>
<keyword evidence="3" id="KW-1185">Reference proteome</keyword>
<gene>
    <name evidence="2" type="ORF">C8D97_11629</name>
</gene>
<protein>
    <recommendedName>
        <fullName evidence="4">TraB family protein</fullName>
    </recommendedName>
</protein>
<accession>A0A316FC04</accession>
<evidence type="ECO:0000256" key="1">
    <source>
        <dbReference type="SAM" id="SignalP"/>
    </source>
</evidence>
<feature type="chain" id="PRO_5016439825" description="TraB family protein" evidence="1">
    <location>
        <begin position="22"/>
        <end position="285"/>
    </location>
</feature>
<evidence type="ECO:0000313" key="3">
    <source>
        <dbReference type="Proteomes" id="UP000245790"/>
    </source>
</evidence>
<sequence>MKKIVIAALIVFSVLSSQSSAKTFVWKVEKDQKSAFIAGTIHVLREQDKSLPEAYNLAYQQADVVAFEVDLKEMMAAVFKMAHRGMYQDGTKLSDVLSPEVFQQLENFCNENGFPLKPMLEMKPTSVSVNIMLGMMMREGAKPEGIDMMFNKKARQDGKGLLALESIDDQLDALFNDDVDGDALIKSTIRDAKNADKMLDKMVSALYQGDVDTFKNDFLLPFEKESPEYYKSLIVVRNNNWIPKIEAMLATPEKELIMVGGLHLVGDIGVIEQLKSRGYTVTQMD</sequence>
<name>A0A316FC04_9GAMM</name>
<feature type="signal peptide" evidence="1">
    <location>
        <begin position="1"/>
        <end position="21"/>
    </location>
</feature>
<organism evidence="2 3">
    <name type="scientific">Pleionea mediterranea</name>
    <dbReference type="NCBI Taxonomy" id="523701"/>
    <lineage>
        <taxon>Bacteria</taxon>
        <taxon>Pseudomonadati</taxon>
        <taxon>Pseudomonadota</taxon>
        <taxon>Gammaproteobacteria</taxon>
        <taxon>Oceanospirillales</taxon>
        <taxon>Pleioneaceae</taxon>
        <taxon>Pleionea</taxon>
    </lineage>
</organism>
<evidence type="ECO:0008006" key="4">
    <source>
        <dbReference type="Google" id="ProtNLM"/>
    </source>
</evidence>
<dbReference type="EMBL" id="QGGU01000016">
    <property type="protein sequence ID" value="PWK43615.1"/>
    <property type="molecule type" value="Genomic_DNA"/>
</dbReference>
<dbReference type="InterPro" id="IPR002816">
    <property type="entry name" value="TraB/PrgY/GumN_fam"/>
</dbReference>
<dbReference type="AlphaFoldDB" id="A0A316FC04"/>
<keyword evidence="1" id="KW-0732">Signal</keyword>
<dbReference type="InterPro" id="IPR047111">
    <property type="entry name" value="YbaP-like"/>
</dbReference>
<dbReference type="Proteomes" id="UP000245790">
    <property type="component" value="Unassembled WGS sequence"/>
</dbReference>
<comment type="caution">
    <text evidence="2">The sequence shown here is derived from an EMBL/GenBank/DDBJ whole genome shotgun (WGS) entry which is preliminary data.</text>
</comment>
<proteinExistence type="predicted"/>
<evidence type="ECO:0000313" key="2">
    <source>
        <dbReference type="EMBL" id="PWK43615.1"/>
    </source>
</evidence>
<dbReference type="Pfam" id="PF01963">
    <property type="entry name" value="TraB_PrgY_gumN"/>
    <property type="match status" value="1"/>
</dbReference>
<dbReference type="CDD" id="cd14789">
    <property type="entry name" value="Tiki"/>
    <property type="match status" value="1"/>
</dbReference>